<sequence length="129" mass="14697">MMWKLAFAFLAVLLAVGFGQNPDGGTDVNANDPEVQAALKLAMEEYNKASPDIYFFKVVKVIRAQITPREGYKCTLTVMIARTVCRKGRPANWCPVFINPDRAKSYRCTFVVRYNEWAGIWMLVDQECH</sequence>
<dbReference type="Proteomes" id="UP000261560">
    <property type="component" value="Unplaced"/>
</dbReference>
<dbReference type="Ensembl" id="ENSOMET00000028390.1">
    <property type="protein sequence ID" value="ENSOMEP00000019195.1"/>
    <property type="gene ID" value="ENSOMEG00000000553.1"/>
</dbReference>
<evidence type="ECO:0000256" key="3">
    <source>
        <dbReference type="SAM" id="SignalP"/>
    </source>
</evidence>
<dbReference type="OMA" id="NEWAGIW"/>
<feature type="signal peptide" evidence="3">
    <location>
        <begin position="1"/>
        <end position="19"/>
    </location>
</feature>
<dbReference type="GeneID" id="112162226"/>
<dbReference type="InterPro" id="IPR046350">
    <property type="entry name" value="Cystatin_sf"/>
</dbReference>
<dbReference type="PANTHER" id="PTHR46186">
    <property type="entry name" value="CYSTATIN"/>
    <property type="match status" value="1"/>
</dbReference>
<dbReference type="InterPro" id="IPR000010">
    <property type="entry name" value="Cystatin_dom"/>
</dbReference>
<evidence type="ECO:0000259" key="4">
    <source>
        <dbReference type="SMART" id="SM00043"/>
    </source>
</evidence>
<dbReference type="SMART" id="SM00043">
    <property type="entry name" value="CY"/>
    <property type="match status" value="1"/>
</dbReference>
<dbReference type="STRING" id="30732.ENSOMEP00000019195"/>
<dbReference type="AlphaFoldDB" id="A0A3B3CPC1"/>
<dbReference type="RefSeq" id="XP_024153741.1">
    <property type="nucleotide sequence ID" value="XM_024297973.2"/>
</dbReference>
<feature type="domain" description="Cystatin" evidence="4">
    <location>
        <begin position="20"/>
        <end position="129"/>
    </location>
</feature>
<dbReference type="Pfam" id="PF00031">
    <property type="entry name" value="Cystatin"/>
    <property type="match status" value="1"/>
</dbReference>
<reference evidence="5" key="2">
    <citation type="submission" date="2025-09" db="UniProtKB">
        <authorList>
            <consortium name="Ensembl"/>
        </authorList>
    </citation>
    <scope>IDENTIFICATION</scope>
</reference>
<dbReference type="OrthoDB" id="1908104at2759"/>
<organism evidence="5 6">
    <name type="scientific">Oryzias melastigma</name>
    <name type="common">Marine medaka</name>
    <dbReference type="NCBI Taxonomy" id="30732"/>
    <lineage>
        <taxon>Eukaryota</taxon>
        <taxon>Metazoa</taxon>
        <taxon>Chordata</taxon>
        <taxon>Craniata</taxon>
        <taxon>Vertebrata</taxon>
        <taxon>Euteleostomi</taxon>
        <taxon>Actinopterygii</taxon>
        <taxon>Neopterygii</taxon>
        <taxon>Teleostei</taxon>
        <taxon>Neoteleostei</taxon>
        <taxon>Acanthomorphata</taxon>
        <taxon>Ovalentaria</taxon>
        <taxon>Atherinomorphae</taxon>
        <taxon>Beloniformes</taxon>
        <taxon>Adrianichthyidae</taxon>
        <taxon>Oryziinae</taxon>
        <taxon>Oryzias</taxon>
    </lineage>
</organism>
<dbReference type="GeneTree" id="ENSGT00940000169225"/>
<dbReference type="GO" id="GO:0031982">
    <property type="term" value="C:vesicle"/>
    <property type="evidence" value="ECO:0007669"/>
    <property type="project" value="TreeGrafter"/>
</dbReference>
<dbReference type="KEGG" id="oml:112162226"/>
<feature type="chain" id="PRO_5018621021" evidence="3">
    <location>
        <begin position="20"/>
        <end position="129"/>
    </location>
</feature>
<reference evidence="5" key="1">
    <citation type="submission" date="2025-08" db="UniProtKB">
        <authorList>
            <consortium name="Ensembl"/>
        </authorList>
    </citation>
    <scope>IDENTIFICATION</scope>
</reference>
<evidence type="ECO:0000256" key="1">
    <source>
        <dbReference type="ARBA" id="ARBA00009403"/>
    </source>
</evidence>
<proteinExistence type="inferred from homology"/>
<keyword evidence="2" id="KW-1015">Disulfide bond</keyword>
<dbReference type="GO" id="GO:0005737">
    <property type="term" value="C:cytoplasm"/>
    <property type="evidence" value="ECO:0007669"/>
    <property type="project" value="TreeGrafter"/>
</dbReference>
<dbReference type="CDD" id="cd00042">
    <property type="entry name" value="CY"/>
    <property type="match status" value="1"/>
</dbReference>
<dbReference type="PaxDb" id="30732-ENSOMEP00000019195"/>
<keyword evidence="6" id="KW-1185">Reference proteome</keyword>
<dbReference type="GO" id="GO:0005615">
    <property type="term" value="C:extracellular space"/>
    <property type="evidence" value="ECO:0007669"/>
    <property type="project" value="TreeGrafter"/>
</dbReference>
<name>A0A3B3CPC1_ORYME</name>
<accession>A0A3B3CPC1</accession>
<comment type="similarity">
    <text evidence="1">Belongs to the cystatin family.</text>
</comment>
<evidence type="ECO:0000313" key="5">
    <source>
        <dbReference type="Ensembl" id="ENSOMEP00000019195.1"/>
    </source>
</evidence>
<protein>
    <submittedName>
        <fullName evidence="5">Cystatin-like</fullName>
    </submittedName>
</protein>
<dbReference type="FunFam" id="3.10.450.10:FF:000004">
    <property type="entry name" value="Cystatin C"/>
    <property type="match status" value="1"/>
</dbReference>
<keyword evidence="3" id="KW-0732">Signal</keyword>
<dbReference type="SUPFAM" id="SSF54403">
    <property type="entry name" value="Cystatin/monellin"/>
    <property type="match status" value="1"/>
</dbReference>
<dbReference type="Gene3D" id="3.10.450.10">
    <property type="match status" value="1"/>
</dbReference>
<dbReference type="GO" id="GO:0004869">
    <property type="term" value="F:cysteine-type endopeptidase inhibitor activity"/>
    <property type="evidence" value="ECO:0007669"/>
    <property type="project" value="InterPro"/>
</dbReference>
<evidence type="ECO:0000313" key="6">
    <source>
        <dbReference type="Proteomes" id="UP000261560"/>
    </source>
</evidence>
<dbReference type="PANTHER" id="PTHR46186:SF12">
    <property type="entry name" value="CYSTATIN C (AMYLOID ANGIOPATHY AND CEREBRAL HEMORRHAGE)-RELATED"/>
    <property type="match status" value="1"/>
</dbReference>
<evidence type="ECO:0000256" key="2">
    <source>
        <dbReference type="ARBA" id="ARBA00023157"/>
    </source>
</evidence>